<feature type="domain" description="UspA" evidence="3">
    <location>
        <begin position="1"/>
        <end position="147"/>
    </location>
</feature>
<keyword evidence="5" id="KW-1185">Reference proteome</keyword>
<dbReference type="PIRSF" id="PIRSF006276">
    <property type="entry name" value="UspA"/>
    <property type="match status" value="1"/>
</dbReference>
<dbReference type="SUPFAM" id="SSF52402">
    <property type="entry name" value="Adenine nucleotide alpha hydrolases-like"/>
    <property type="match status" value="1"/>
</dbReference>
<dbReference type="EMBL" id="JZWI01000018">
    <property type="protein sequence ID" value="KLN55303.1"/>
    <property type="molecule type" value="Genomic_DNA"/>
</dbReference>
<dbReference type="CDD" id="cd00293">
    <property type="entry name" value="USP-like"/>
    <property type="match status" value="1"/>
</dbReference>
<organism evidence="4 5">
    <name type="scientific">Variovorax paradoxus</name>
    <dbReference type="NCBI Taxonomy" id="34073"/>
    <lineage>
        <taxon>Bacteria</taxon>
        <taxon>Pseudomonadati</taxon>
        <taxon>Pseudomonadota</taxon>
        <taxon>Betaproteobacteria</taxon>
        <taxon>Burkholderiales</taxon>
        <taxon>Comamonadaceae</taxon>
        <taxon>Variovorax</taxon>
    </lineage>
</organism>
<sequence>MFKRILVATDGSTLSKKAVTSAIALASRHDADLVALTVVPRYPKSYFDGAMSFSPEDIARVEKQWADKAQGMLDAVATRAVASGVQLKTAIASSDLVAESIVAAAKKHKCDLIVMASHGRKGIKRLLLGSETQHVLTHSSLPVLVLR</sequence>
<evidence type="ECO:0000256" key="1">
    <source>
        <dbReference type="ARBA" id="ARBA00008791"/>
    </source>
</evidence>
<dbReference type="RefSeq" id="WP_047785522.1">
    <property type="nucleotide sequence ID" value="NZ_JZWI01000018.1"/>
</dbReference>
<evidence type="ECO:0000259" key="3">
    <source>
        <dbReference type="Pfam" id="PF00582"/>
    </source>
</evidence>
<dbReference type="GO" id="GO:0005737">
    <property type="term" value="C:cytoplasm"/>
    <property type="evidence" value="ECO:0007669"/>
    <property type="project" value="UniProtKB-SubCell"/>
</dbReference>
<dbReference type="PANTHER" id="PTHR46268:SF15">
    <property type="entry name" value="UNIVERSAL STRESS PROTEIN HP_0031"/>
    <property type="match status" value="1"/>
</dbReference>
<gene>
    <name evidence="4" type="primary">teaD2</name>
    <name evidence="4" type="ORF">VPARA_36550</name>
</gene>
<evidence type="ECO:0000256" key="2">
    <source>
        <dbReference type="PIRNR" id="PIRNR006276"/>
    </source>
</evidence>
<evidence type="ECO:0000313" key="4">
    <source>
        <dbReference type="EMBL" id="KLN55303.1"/>
    </source>
</evidence>
<comment type="similarity">
    <text evidence="1 2">Belongs to the universal stress protein A family.</text>
</comment>
<comment type="subcellular location">
    <subcellularLocation>
        <location evidence="2">Cytoplasm</location>
    </subcellularLocation>
</comment>
<proteinExistence type="inferred from homology"/>
<dbReference type="AlphaFoldDB" id="A0A0H2LYM3"/>
<dbReference type="InterPro" id="IPR014729">
    <property type="entry name" value="Rossmann-like_a/b/a_fold"/>
</dbReference>
<dbReference type="Proteomes" id="UP000035170">
    <property type="component" value="Unassembled WGS sequence"/>
</dbReference>
<dbReference type="InterPro" id="IPR006016">
    <property type="entry name" value="UspA"/>
</dbReference>
<keyword evidence="2" id="KW-0963">Cytoplasm</keyword>
<evidence type="ECO:0000313" key="5">
    <source>
        <dbReference type="Proteomes" id="UP000035170"/>
    </source>
</evidence>
<comment type="caution">
    <text evidence="4">The sequence shown here is derived from an EMBL/GenBank/DDBJ whole genome shotgun (WGS) entry which is preliminary data.</text>
</comment>
<dbReference type="InterPro" id="IPR006015">
    <property type="entry name" value="Universal_stress_UspA"/>
</dbReference>
<reference evidence="4 5" key="1">
    <citation type="submission" date="2015-03" db="EMBL/GenBank/DDBJ databases">
        <title>Genome sequence of Variovorax paradoxus TBEA6.</title>
        <authorList>
            <person name="Poehlein A."/>
            <person name="Schuldes J."/>
            <person name="Wuebbeler J.H."/>
            <person name="Hiessl S."/>
            <person name="Steinbuechel A."/>
            <person name="Daniel R."/>
        </authorList>
    </citation>
    <scope>NUCLEOTIDE SEQUENCE [LARGE SCALE GENOMIC DNA]</scope>
    <source>
        <strain evidence="4 5">TBEA6</strain>
    </source>
</reference>
<dbReference type="PANTHER" id="PTHR46268">
    <property type="entry name" value="STRESS RESPONSE PROTEIN NHAX"/>
    <property type="match status" value="1"/>
</dbReference>
<dbReference type="PRINTS" id="PR01438">
    <property type="entry name" value="UNVRSLSTRESS"/>
</dbReference>
<dbReference type="Pfam" id="PF00582">
    <property type="entry name" value="Usp"/>
    <property type="match status" value="1"/>
</dbReference>
<protein>
    <recommendedName>
        <fullName evidence="2">Universal stress protein</fullName>
    </recommendedName>
</protein>
<dbReference type="PATRIC" id="fig|34073.19.peg.3743"/>
<name>A0A0H2LYM3_VARPD</name>
<dbReference type="Gene3D" id="3.40.50.620">
    <property type="entry name" value="HUPs"/>
    <property type="match status" value="1"/>
</dbReference>
<accession>A0A0H2LYM3</accession>